<keyword evidence="3" id="KW-1185">Reference proteome</keyword>
<sequence length="520" mass="57238">MLRRSTRNVNTAAATVAAAATNKKNGPSANTVRKPRPKQTPRYISNASTACSKTDEGSSNSGADRSSDSDVAVQSATAPAHTLRQEGEALHPIHSMKAGRGITKGQPLKELLNYQTVVLIGRSIALGYEKVAATSVLTTVSATDVVSALSEKLMLGADSTMNATMAKGRDNKTDIEANQIDATSHVGSTLLPAYTFDETLFVQKATKHLDTLGLTERSKQIGTAMQECLPSHFTHAKPFFLASLGPLEPFDAGLKTLFYMPHSHYLLAMGQQDECIATVADLLEANIALTQRYTAEFSIRSLINRDQTTVLTVMADEWVISPSVNIRRLVSEGTRPRLPWGVHLTQFKKDPSPVIPLLNMLKWDTDLYVRRSVANHVGDILKDNAKLGYQLLSEWVGEARDESVLQQQFERRRMAQSPVEMGGDEPATTAALSQRIRKNTRATSIELQRKDGQTKTKRKHVITMATSEELATLQEELFWVVRHAVRNPAKYGDRNALKLRAQAALVSRKKRKPNAQTDDI</sequence>
<dbReference type="Gene3D" id="1.25.40.290">
    <property type="entry name" value="ARM repeat domains"/>
    <property type="match status" value="1"/>
</dbReference>
<protein>
    <submittedName>
        <fullName evidence="2">Uncharacterized protein</fullName>
    </submittedName>
</protein>
<organism evidence="2 3">
    <name type="scientific">Sphaeroforma arctica JP610</name>
    <dbReference type="NCBI Taxonomy" id="667725"/>
    <lineage>
        <taxon>Eukaryota</taxon>
        <taxon>Ichthyosporea</taxon>
        <taxon>Ichthyophonida</taxon>
        <taxon>Sphaeroforma</taxon>
    </lineage>
</organism>
<name>A0A0L0FEG9_9EUKA</name>
<evidence type="ECO:0000313" key="3">
    <source>
        <dbReference type="Proteomes" id="UP000054560"/>
    </source>
</evidence>
<reference evidence="2 3" key="1">
    <citation type="submission" date="2011-02" db="EMBL/GenBank/DDBJ databases">
        <title>The Genome Sequence of Sphaeroforma arctica JP610.</title>
        <authorList>
            <consortium name="The Broad Institute Genome Sequencing Platform"/>
            <person name="Russ C."/>
            <person name="Cuomo C."/>
            <person name="Young S.K."/>
            <person name="Zeng Q."/>
            <person name="Gargeya S."/>
            <person name="Alvarado L."/>
            <person name="Berlin A."/>
            <person name="Chapman S.B."/>
            <person name="Chen Z."/>
            <person name="Freedman E."/>
            <person name="Gellesch M."/>
            <person name="Goldberg J."/>
            <person name="Griggs A."/>
            <person name="Gujja S."/>
            <person name="Heilman E."/>
            <person name="Heiman D."/>
            <person name="Howarth C."/>
            <person name="Mehta T."/>
            <person name="Neiman D."/>
            <person name="Pearson M."/>
            <person name="Roberts A."/>
            <person name="Saif S."/>
            <person name="Shea T."/>
            <person name="Shenoy N."/>
            <person name="Sisk P."/>
            <person name="Stolte C."/>
            <person name="Sykes S."/>
            <person name="White J."/>
            <person name="Yandava C."/>
            <person name="Burger G."/>
            <person name="Gray M.W."/>
            <person name="Holland P.W.H."/>
            <person name="King N."/>
            <person name="Lang F.B.F."/>
            <person name="Roger A.J."/>
            <person name="Ruiz-Trillo I."/>
            <person name="Haas B."/>
            <person name="Nusbaum C."/>
            <person name="Birren B."/>
        </authorList>
    </citation>
    <scope>NUCLEOTIDE SEQUENCE [LARGE SCALE GENOMIC DNA]</scope>
    <source>
        <strain evidence="2 3">JP610</strain>
    </source>
</reference>
<feature type="compositionally biased region" description="Low complexity" evidence="1">
    <location>
        <begin position="8"/>
        <end position="22"/>
    </location>
</feature>
<dbReference type="AlphaFoldDB" id="A0A0L0FEG9"/>
<evidence type="ECO:0000313" key="2">
    <source>
        <dbReference type="EMBL" id="KNC75157.1"/>
    </source>
</evidence>
<dbReference type="Proteomes" id="UP000054560">
    <property type="component" value="Unassembled WGS sequence"/>
</dbReference>
<evidence type="ECO:0000256" key="1">
    <source>
        <dbReference type="SAM" id="MobiDB-lite"/>
    </source>
</evidence>
<proteinExistence type="predicted"/>
<accession>A0A0L0FEG9</accession>
<dbReference type="RefSeq" id="XP_014149059.1">
    <property type="nucleotide sequence ID" value="XM_014293584.1"/>
</dbReference>
<dbReference type="InterPro" id="IPR016024">
    <property type="entry name" value="ARM-type_fold"/>
</dbReference>
<dbReference type="OrthoDB" id="10656781at2759"/>
<dbReference type="GeneID" id="25912813"/>
<feature type="region of interest" description="Disordered" evidence="1">
    <location>
        <begin position="1"/>
        <end position="101"/>
    </location>
</feature>
<feature type="compositionally biased region" description="Polar residues" evidence="1">
    <location>
        <begin position="42"/>
        <end position="52"/>
    </location>
</feature>
<gene>
    <name evidence="2" type="ORF">SARC_12309</name>
</gene>
<dbReference type="SUPFAM" id="SSF48371">
    <property type="entry name" value="ARM repeat"/>
    <property type="match status" value="1"/>
</dbReference>
<feature type="region of interest" description="Disordered" evidence="1">
    <location>
        <begin position="415"/>
        <end position="443"/>
    </location>
</feature>
<dbReference type="EMBL" id="KQ243810">
    <property type="protein sequence ID" value="KNC75157.1"/>
    <property type="molecule type" value="Genomic_DNA"/>
</dbReference>